<protein>
    <submittedName>
        <fullName evidence="1">Uncharacterized protein</fullName>
    </submittedName>
</protein>
<proteinExistence type="predicted"/>
<reference evidence="1 2" key="1">
    <citation type="submission" date="2017-03" db="EMBL/GenBank/DDBJ databases">
        <title>Genome analysis of strain PAMC 26577.</title>
        <authorList>
            <person name="Oh H.-M."/>
            <person name="Yang J.-A."/>
        </authorList>
    </citation>
    <scope>NUCLEOTIDE SEQUENCE [LARGE SCALE GENOMIC DNA]</scope>
    <source>
        <strain evidence="1 2">PAMC 26577</strain>
    </source>
</reference>
<dbReference type="EMBL" id="NBTZ01000042">
    <property type="protein sequence ID" value="OTP76141.1"/>
    <property type="molecule type" value="Genomic_DNA"/>
</dbReference>
<evidence type="ECO:0000313" key="2">
    <source>
        <dbReference type="Proteomes" id="UP000195221"/>
    </source>
</evidence>
<accession>A0A242MXH8</accession>
<evidence type="ECO:0000313" key="1">
    <source>
        <dbReference type="EMBL" id="OTP76141.1"/>
    </source>
</evidence>
<name>A0A242MXH8_CABSO</name>
<sequence length="52" mass="5854">MFVQSSVMLDAFRMKTSMSAGLRNRPGRRQVFATGQRGCTIGLMHNTSYVRT</sequence>
<dbReference type="AlphaFoldDB" id="A0A242MXH8"/>
<dbReference type="Proteomes" id="UP000195221">
    <property type="component" value="Unassembled WGS sequence"/>
</dbReference>
<gene>
    <name evidence="1" type="ORF">PAMC26577_12020</name>
</gene>
<organism evidence="1 2">
    <name type="scientific">Caballeronia sordidicola</name>
    <name type="common">Burkholderia sordidicola</name>
    <dbReference type="NCBI Taxonomy" id="196367"/>
    <lineage>
        <taxon>Bacteria</taxon>
        <taxon>Pseudomonadati</taxon>
        <taxon>Pseudomonadota</taxon>
        <taxon>Betaproteobacteria</taxon>
        <taxon>Burkholderiales</taxon>
        <taxon>Burkholderiaceae</taxon>
        <taxon>Caballeronia</taxon>
    </lineage>
</organism>
<comment type="caution">
    <text evidence="1">The sequence shown here is derived from an EMBL/GenBank/DDBJ whole genome shotgun (WGS) entry which is preliminary data.</text>
</comment>